<dbReference type="RefSeq" id="WP_091661063.1">
    <property type="nucleotide sequence ID" value="NZ_FONT01000004.1"/>
</dbReference>
<dbReference type="AlphaFoldDB" id="A0A1I2DEC7"/>
<dbReference type="GO" id="GO:0006355">
    <property type="term" value="P:regulation of DNA-templated transcription"/>
    <property type="evidence" value="ECO:0007669"/>
    <property type="project" value="InterPro"/>
</dbReference>
<dbReference type="EMBL" id="FONT01000004">
    <property type="protein sequence ID" value="SFE78952.1"/>
    <property type="molecule type" value="Genomic_DNA"/>
</dbReference>
<evidence type="ECO:0000313" key="1">
    <source>
        <dbReference type="EMBL" id="SFE78952.1"/>
    </source>
</evidence>
<dbReference type="STRING" id="930128.SAMN05192532_10424"/>
<dbReference type="SUPFAM" id="SSF47598">
    <property type="entry name" value="Ribbon-helix-helix"/>
    <property type="match status" value="1"/>
</dbReference>
<dbReference type="Gene3D" id="1.10.1220.10">
    <property type="entry name" value="Met repressor-like"/>
    <property type="match status" value="1"/>
</dbReference>
<dbReference type="OrthoDB" id="1634058at2"/>
<reference evidence="1 2" key="1">
    <citation type="submission" date="2016-10" db="EMBL/GenBank/DDBJ databases">
        <authorList>
            <person name="de Groot N.N."/>
        </authorList>
    </citation>
    <scope>NUCLEOTIDE SEQUENCE [LARGE SCALE GENOMIC DNA]</scope>
    <source>
        <strain evidence="1 2">DSM 23995</strain>
    </source>
</reference>
<evidence type="ECO:0000313" key="2">
    <source>
        <dbReference type="Proteomes" id="UP000199516"/>
    </source>
</evidence>
<dbReference type="InterPro" id="IPR013321">
    <property type="entry name" value="Arc_rbn_hlx_hlx"/>
</dbReference>
<organism evidence="1 2">
    <name type="scientific">Alteribacillus iranensis</name>
    <dbReference type="NCBI Taxonomy" id="930128"/>
    <lineage>
        <taxon>Bacteria</taxon>
        <taxon>Bacillati</taxon>
        <taxon>Bacillota</taxon>
        <taxon>Bacilli</taxon>
        <taxon>Bacillales</taxon>
        <taxon>Bacillaceae</taxon>
        <taxon>Alteribacillus</taxon>
    </lineage>
</organism>
<sequence length="93" mass="10750">MSQNCKKQITVSLPEYLLRELDGLVAKDNVNRNEFIHQATEVYLKERQKKKNRESMQQGYLEMAHINLHIASESFLAEEEAETSLDNRLVSGV</sequence>
<accession>A0A1I2DEC7</accession>
<dbReference type="CDD" id="cd22231">
    <property type="entry name" value="RHH_NikR_HicB-like"/>
    <property type="match status" value="1"/>
</dbReference>
<dbReference type="Proteomes" id="UP000199516">
    <property type="component" value="Unassembled WGS sequence"/>
</dbReference>
<dbReference type="InterPro" id="IPR010985">
    <property type="entry name" value="Ribbon_hlx_hlx"/>
</dbReference>
<protein>
    <submittedName>
        <fullName evidence="1">CopG family transcriptional regulator / antitoxin EndoAI</fullName>
    </submittedName>
</protein>
<proteinExistence type="predicted"/>
<keyword evidence="2" id="KW-1185">Reference proteome</keyword>
<name>A0A1I2DEC7_9BACI</name>
<gene>
    <name evidence="1" type="ORF">SAMN05192532_10424</name>
</gene>